<keyword evidence="4" id="KW-1185">Reference proteome</keyword>
<dbReference type="OrthoDB" id="2271704at2759"/>
<evidence type="ECO:0000313" key="3">
    <source>
        <dbReference type="EMBL" id="OAD07469.1"/>
    </source>
</evidence>
<comment type="caution">
    <text evidence="3">The sequence shown here is derived from an EMBL/GenBank/DDBJ whole genome shotgun (WGS) entry which is preliminary data.</text>
</comment>
<feature type="region of interest" description="Disordered" evidence="1">
    <location>
        <begin position="68"/>
        <end position="100"/>
    </location>
</feature>
<feature type="chain" id="PRO_5007839102" evidence="2">
    <location>
        <begin position="21"/>
        <end position="100"/>
    </location>
</feature>
<dbReference type="Proteomes" id="UP000077051">
    <property type="component" value="Unassembled WGS sequence"/>
</dbReference>
<keyword evidence="2" id="KW-0732">Signal</keyword>
<evidence type="ECO:0000256" key="2">
    <source>
        <dbReference type="SAM" id="SignalP"/>
    </source>
</evidence>
<feature type="compositionally biased region" description="Basic and acidic residues" evidence="1">
    <location>
        <begin position="68"/>
        <end position="78"/>
    </location>
</feature>
<dbReference type="EMBL" id="AMYB01000001">
    <property type="protein sequence ID" value="OAD07469.1"/>
    <property type="molecule type" value="Genomic_DNA"/>
</dbReference>
<organism evidence="3 4">
    <name type="scientific">Mucor lusitanicus CBS 277.49</name>
    <dbReference type="NCBI Taxonomy" id="747725"/>
    <lineage>
        <taxon>Eukaryota</taxon>
        <taxon>Fungi</taxon>
        <taxon>Fungi incertae sedis</taxon>
        <taxon>Mucoromycota</taxon>
        <taxon>Mucoromycotina</taxon>
        <taxon>Mucoromycetes</taxon>
        <taxon>Mucorales</taxon>
        <taxon>Mucorineae</taxon>
        <taxon>Mucoraceae</taxon>
        <taxon>Mucor</taxon>
    </lineage>
</organism>
<dbReference type="VEuPathDB" id="FungiDB:MUCCIDRAFT_77569"/>
<evidence type="ECO:0000313" key="4">
    <source>
        <dbReference type="Proteomes" id="UP000077051"/>
    </source>
</evidence>
<feature type="compositionally biased region" description="Acidic residues" evidence="1">
    <location>
        <begin position="79"/>
        <end position="100"/>
    </location>
</feature>
<proteinExistence type="predicted"/>
<gene>
    <name evidence="3" type="ORF">MUCCIDRAFT_77569</name>
</gene>
<sequence length="100" mass="11164">MQIKFLTIGLLFAAVSMASAGLIKVEDTNVKAKNVGSCIANNLKVKNVLNDARVNVANKKRSVLPREKVVHAVRRAEQEPEADEEEEDEEEEDEEEDDQL</sequence>
<accession>A0A162RN46</accession>
<evidence type="ECO:0000256" key="1">
    <source>
        <dbReference type="SAM" id="MobiDB-lite"/>
    </source>
</evidence>
<reference evidence="3 4" key="1">
    <citation type="submission" date="2015-06" db="EMBL/GenBank/DDBJ databases">
        <title>Expansion of signal transduction pathways in fungi by whole-genome duplication.</title>
        <authorList>
            <consortium name="DOE Joint Genome Institute"/>
            <person name="Corrochano L.M."/>
            <person name="Kuo A."/>
            <person name="Marcet-Houben M."/>
            <person name="Polaino S."/>
            <person name="Salamov A."/>
            <person name="Villalobos J.M."/>
            <person name="Alvarez M.I."/>
            <person name="Avalos J."/>
            <person name="Benito E.P."/>
            <person name="Benoit I."/>
            <person name="Burger G."/>
            <person name="Camino L.P."/>
            <person name="Canovas D."/>
            <person name="Cerda-Olmedo E."/>
            <person name="Cheng J.-F."/>
            <person name="Dominguez A."/>
            <person name="Elias M."/>
            <person name="Eslava A.P."/>
            <person name="Glaser F."/>
            <person name="Grimwood J."/>
            <person name="Gutierrez G."/>
            <person name="Heitman J."/>
            <person name="Henrissat B."/>
            <person name="Iturriaga E.A."/>
            <person name="Lang B.F."/>
            <person name="Lavin J.L."/>
            <person name="Lee S."/>
            <person name="Li W."/>
            <person name="Lindquist E."/>
            <person name="Lopez-Garcia S."/>
            <person name="Luque E.M."/>
            <person name="Marcos A.T."/>
            <person name="Martin J."/>
            <person name="Mccluskey K."/>
            <person name="Medina H.R."/>
            <person name="Miralles-Duran A."/>
            <person name="Miyazaki A."/>
            <person name="Munoz-Torres E."/>
            <person name="Oguiza J.A."/>
            <person name="Ohm R."/>
            <person name="Olmedo M."/>
            <person name="Orejas M."/>
            <person name="Ortiz-Castellanos L."/>
            <person name="Pisabarro A.G."/>
            <person name="Rodriguez-Romero J."/>
            <person name="Ruiz-Herrera J."/>
            <person name="Ruiz-Vazquez R."/>
            <person name="Sanz C."/>
            <person name="Schackwitz W."/>
            <person name="Schmutz J."/>
            <person name="Shahriari M."/>
            <person name="Shelest E."/>
            <person name="Silva-Franco F."/>
            <person name="Soanes D."/>
            <person name="Syed K."/>
            <person name="Tagua V.G."/>
            <person name="Talbot N.J."/>
            <person name="Thon M."/>
            <person name="De Vries R.P."/>
            <person name="Wiebenga A."/>
            <person name="Yadav J.S."/>
            <person name="Braun E.L."/>
            <person name="Baker S."/>
            <person name="Garre V."/>
            <person name="Horwitz B."/>
            <person name="Torres-Martinez S."/>
            <person name="Idnurm A."/>
            <person name="Herrera-Estrella A."/>
            <person name="Gabaldon T."/>
            <person name="Grigoriev I.V."/>
        </authorList>
    </citation>
    <scope>NUCLEOTIDE SEQUENCE [LARGE SCALE GENOMIC DNA]</scope>
    <source>
        <strain evidence="3 4">CBS 277.49</strain>
    </source>
</reference>
<name>A0A162RN46_MUCCL</name>
<feature type="signal peptide" evidence="2">
    <location>
        <begin position="1"/>
        <end position="20"/>
    </location>
</feature>
<dbReference type="AlphaFoldDB" id="A0A162RN46"/>
<protein>
    <submittedName>
        <fullName evidence="3">Uncharacterized protein</fullName>
    </submittedName>
</protein>